<dbReference type="PANTHER" id="PTHR44846">
    <property type="entry name" value="MANNOSYL-D-GLYCERATE TRANSPORT/METABOLISM SYSTEM REPRESSOR MNGR-RELATED"/>
    <property type="match status" value="1"/>
</dbReference>
<dbReference type="InterPro" id="IPR036388">
    <property type="entry name" value="WH-like_DNA-bd_sf"/>
</dbReference>
<dbReference type="GO" id="GO:0003700">
    <property type="term" value="F:DNA-binding transcription factor activity"/>
    <property type="evidence" value="ECO:0007669"/>
    <property type="project" value="InterPro"/>
</dbReference>
<dbReference type="AlphaFoldDB" id="A0A7W7QWF3"/>
<dbReference type="GO" id="GO:0003677">
    <property type="term" value="F:DNA binding"/>
    <property type="evidence" value="ECO:0007669"/>
    <property type="project" value="UniProtKB-KW"/>
</dbReference>
<reference evidence="5 6" key="1">
    <citation type="submission" date="2020-08" db="EMBL/GenBank/DDBJ databases">
        <title>Genomic Encyclopedia of Type Strains, Phase III (KMG-III): the genomes of soil and plant-associated and newly described type strains.</title>
        <authorList>
            <person name="Whitman W."/>
        </authorList>
    </citation>
    <scope>NUCLEOTIDE SEQUENCE [LARGE SCALE GENOMIC DNA]</scope>
    <source>
        <strain evidence="5 6">CECT 8840</strain>
    </source>
</reference>
<organism evidence="5 6">
    <name type="scientific">Streptosporangium saharense</name>
    <dbReference type="NCBI Taxonomy" id="1706840"/>
    <lineage>
        <taxon>Bacteria</taxon>
        <taxon>Bacillati</taxon>
        <taxon>Actinomycetota</taxon>
        <taxon>Actinomycetes</taxon>
        <taxon>Streptosporangiales</taxon>
        <taxon>Streptosporangiaceae</taxon>
        <taxon>Streptosporangium</taxon>
    </lineage>
</organism>
<proteinExistence type="predicted"/>
<keyword evidence="3" id="KW-0804">Transcription</keyword>
<evidence type="ECO:0000256" key="3">
    <source>
        <dbReference type="ARBA" id="ARBA00023163"/>
    </source>
</evidence>
<dbReference type="SMART" id="SM00345">
    <property type="entry name" value="HTH_GNTR"/>
    <property type="match status" value="1"/>
</dbReference>
<accession>A0A7W7QWF3</accession>
<dbReference type="InterPro" id="IPR000524">
    <property type="entry name" value="Tscrpt_reg_HTH_GntR"/>
</dbReference>
<dbReference type="InterPro" id="IPR050679">
    <property type="entry name" value="Bact_HTH_transcr_reg"/>
</dbReference>
<keyword evidence="1" id="KW-0805">Transcription regulation</keyword>
<dbReference type="InterPro" id="IPR036390">
    <property type="entry name" value="WH_DNA-bd_sf"/>
</dbReference>
<evidence type="ECO:0000256" key="1">
    <source>
        <dbReference type="ARBA" id="ARBA00023015"/>
    </source>
</evidence>
<dbReference type="PANTHER" id="PTHR44846:SF1">
    <property type="entry name" value="MANNOSYL-D-GLYCERATE TRANSPORT_METABOLISM SYSTEM REPRESSOR MNGR-RELATED"/>
    <property type="match status" value="1"/>
</dbReference>
<evidence type="ECO:0000313" key="5">
    <source>
        <dbReference type="EMBL" id="MBB4920381.1"/>
    </source>
</evidence>
<dbReference type="CDD" id="cd07377">
    <property type="entry name" value="WHTH_GntR"/>
    <property type="match status" value="1"/>
</dbReference>
<dbReference type="SUPFAM" id="SSF46785">
    <property type="entry name" value="Winged helix' DNA-binding domain"/>
    <property type="match status" value="1"/>
</dbReference>
<dbReference type="RefSeq" id="WP_184724459.1">
    <property type="nucleotide sequence ID" value="NZ_JACHJP010000013.1"/>
</dbReference>
<dbReference type="Proteomes" id="UP000552644">
    <property type="component" value="Unassembled WGS sequence"/>
</dbReference>
<dbReference type="EMBL" id="JACHJP010000013">
    <property type="protein sequence ID" value="MBB4920381.1"/>
    <property type="molecule type" value="Genomic_DNA"/>
</dbReference>
<name>A0A7W7QWF3_9ACTN</name>
<evidence type="ECO:0000259" key="4">
    <source>
        <dbReference type="PROSITE" id="PS50949"/>
    </source>
</evidence>
<keyword evidence="2 5" id="KW-0238">DNA-binding</keyword>
<keyword evidence="6" id="KW-1185">Reference proteome</keyword>
<gene>
    <name evidence="5" type="ORF">FHS44_007530</name>
</gene>
<evidence type="ECO:0000256" key="2">
    <source>
        <dbReference type="ARBA" id="ARBA00023125"/>
    </source>
</evidence>
<sequence>MIDFEGPRTVWEQVYEILRDRIVRGEYKVNHPIASQVQIVDEFGIARGTAEKIRKKLVQDGYVVTVSGRGTYVRPREDWNPQRSEEL</sequence>
<feature type="domain" description="HTH gntR-type" evidence="4">
    <location>
        <begin position="8"/>
        <end position="76"/>
    </location>
</feature>
<dbReference type="Pfam" id="PF00392">
    <property type="entry name" value="GntR"/>
    <property type="match status" value="1"/>
</dbReference>
<dbReference type="Gene3D" id="1.10.10.10">
    <property type="entry name" value="Winged helix-like DNA-binding domain superfamily/Winged helix DNA-binding domain"/>
    <property type="match status" value="1"/>
</dbReference>
<dbReference type="GO" id="GO:0045892">
    <property type="term" value="P:negative regulation of DNA-templated transcription"/>
    <property type="evidence" value="ECO:0007669"/>
    <property type="project" value="TreeGrafter"/>
</dbReference>
<protein>
    <submittedName>
        <fullName evidence="5">DNA-binding GntR family transcriptional regulator</fullName>
    </submittedName>
</protein>
<comment type="caution">
    <text evidence="5">The sequence shown here is derived from an EMBL/GenBank/DDBJ whole genome shotgun (WGS) entry which is preliminary data.</text>
</comment>
<dbReference type="PROSITE" id="PS50949">
    <property type="entry name" value="HTH_GNTR"/>
    <property type="match status" value="1"/>
</dbReference>
<evidence type="ECO:0000313" key="6">
    <source>
        <dbReference type="Proteomes" id="UP000552644"/>
    </source>
</evidence>